<evidence type="ECO:0000313" key="7">
    <source>
        <dbReference type="Proteomes" id="UP000533896"/>
    </source>
</evidence>
<dbReference type="InterPro" id="IPR007110">
    <property type="entry name" value="Ig-like_dom"/>
</dbReference>
<feature type="non-terminal residue" evidence="6">
    <location>
        <position position="1"/>
    </location>
</feature>
<protein>
    <submittedName>
        <fullName evidence="6">SLAF7 protein</fullName>
    </submittedName>
</protein>
<feature type="domain" description="Ig-like" evidence="5">
    <location>
        <begin position="106"/>
        <end position="179"/>
    </location>
</feature>
<evidence type="ECO:0000259" key="5">
    <source>
        <dbReference type="PROSITE" id="PS50835"/>
    </source>
</evidence>
<dbReference type="InterPro" id="IPR036179">
    <property type="entry name" value="Ig-like_dom_sf"/>
</dbReference>
<dbReference type="PROSITE" id="PS50835">
    <property type="entry name" value="IG_LIKE"/>
    <property type="match status" value="1"/>
</dbReference>
<evidence type="ECO:0000256" key="4">
    <source>
        <dbReference type="ARBA" id="ARBA00023180"/>
    </source>
</evidence>
<reference evidence="6 7" key="1">
    <citation type="submission" date="2019-09" db="EMBL/GenBank/DDBJ databases">
        <title>Bird 10,000 Genomes (B10K) Project - Family phase.</title>
        <authorList>
            <person name="Zhang G."/>
        </authorList>
    </citation>
    <scope>NUCLEOTIDE SEQUENCE [LARGE SCALE GENOMIC DNA]</scope>
    <source>
        <strain evidence="6">B10K-CU-031-23</strain>
    </source>
</reference>
<evidence type="ECO:0000256" key="1">
    <source>
        <dbReference type="ARBA" id="ARBA00004370"/>
    </source>
</evidence>
<gene>
    <name evidence="6" type="primary">Slamf7</name>
    <name evidence="6" type="ORF">LOPRUF_R11618</name>
</gene>
<dbReference type="InterPro" id="IPR015631">
    <property type="entry name" value="CD2/SLAM_rcpt"/>
</dbReference>
<dbReference type="SUPFAM" id="SSF48726">
    <property type="entry name" value="Immunoglobulin"/>
    <property type="match status" value="1"/>
</dbReference>
<sequence>SPACAGARAEVTSAVGRSVTFQLPTRDGEAAAWSFHDDVIVTVKFGDPPEAIFLDERYKPRWAFPERGRALTISRLAAGDAGTYTAKTAGVKTTFTLRLYQELPAPTVSCVAQNCSADGCRYTLRCAASGSGSGNVSYLWSVGDWRRSEGPTVLVEETPWDEKPLTCTAQNPVSSRNVTVVSPAALCAGNGRGTRV</sequence>
<dbReference type="GO" id="GO:0016020">
    <property type="term" value="C:membrane"/>
    <property type="evidence" value="ECO:0007669"/>
    <property type="project" value="UniProtKB-SubCell"/>
</dbReference>
<organism evidence="6 7">
    <name type="scientific">Lophotis ruficrista</name>
    <dbReference type="NCBI Taxonomy" id="172689"/>
    <lineage>
        <taxon>Eukaryota</taxon>
        <taxon>Metazoa</taxon>
        <taxon>Chordata</taxon>
        <taxon>Craniata</taxon>
        <taxon>Vertebrata</taxon>
        <taxon>Euteleostomi</taxon>
        <taxon>Archelosauria</taxon>
        <taxon>Archosauria</taxon>
        <taxon>Dinosauria</taxon>
        <taxon>Saurischia</taxon>
        <taxon>Theropoda</taxon>
        <taxon>Coelurosauria</taxon>
        <taxon>Aves</taxon>
        <taxon>Neognathae</taxon>
        <taxon>Neoaves</taxon>
        <taxon>Otidimorphae</taxon>
        <taxon>Otidiformes</taxon>
        <taxon>Otididae</taxon>
        <taxon>Lophotis</taxon>
    </lineage>
</organism>
<comment type="caution">
    <text evidence="6">The sequence shown here is derived from an EMBL/GenBank/DDBJ whole genome shotgun (WGS) entry which is preliminary data.</text>
</comment>
<keyword evidence="7" id="KW-1185">Reference proteome</keyword>
<evidence type="ECO:0000313" key="6">
    <source>
        <dbReference type="EMBL" id="NXE16728.1"/>
    </source>
</evidence>
<dbReference type="EMBL" id="VWYV01002653">
    <property type="protein sequence ID" value="NXE16728.1"/>
    <property type="molecule type" value="Genomic_DNA"/>
</dbReference>
<dbReference type="InterPro" id="IPR013783">
    <property type="entry name" value="Ig-like_fold"/>
</dbReference>
<dbReference type="AlphaFoldDB" id="A0A7K8KI74"/>
<accession>A0A7K8KI74</accession>
<feature type="non-terminal residue" evidence="6">
    <location>
        <position position="196"/>
    </location>
</feature>
<dbReference type="Proteomes" id="UP000533896">
    <property type="component" value="Unassembled WGS sequence"/>
</dbReference>
<keyword evidence="3" id="KW-0472">Membrane</keyword>
<evidence type="ECO:0000256" key="3">
    <source>
        <dbReference type="ARBA" id="ARBA00023136"/>
    </source>
</evidence>
<dbReference type="Gene3D" id="2.60.40.10">
    <property type="entry name" value="Immunoglobulins"/>
    <property type="match status" value="2"/>
</dbReference>
<dbReference type="PANTHER" id="PTHR12080">
    <property type="entry name" value="SIGNALING LYMPHOCYTIC ACTIVATION MOLECULE"/>
    <property type="match status" value="1"/>
</dbReference>
<comment type="subcellular location">
    <subcellularLocation>
        <location evidence="1">Membrane</location>
    </subcellularLocation>
</comment>
<name>A0A7K8KI74_9AVES</name>
<dbReference type="PANTHER" id="PTHR12080:SF55">
    <property type="entry name" value="LYMPHOCYTE FUNCTION-ASSOCIATED ANTIGEN 3"/>
    <property type="match status" value="1"/>
</dbReference>
<proteinExistence type="predicted"/>
<keyword evidence="4" id="KW-0325">Glycoprotein</keyword>
<evidence type="ECO:0000256" key="2">
    <source>
        <dbReference type="ARBA" id="ARBA00022729"/>
    </source>
</evidence>
<dbReference type="OrthoDB" id="8741746at2759"/>
<keyword evidence="2" id="KW-0732">Signal</keyword>